<evidence type="ECO:0000313" key="1">
    <source>
        <dbReference type="EMBL" id="CAG2064721.1"/>
    </source>
</evidence>
<comment type="caution">
    <text evidence="1">The sequence shown here is derived from an EMBL/GenBank/DDBJ whole genome shotgun (WGS) entry which is preliminary data.</text>
</comment>
<evidence type="ECO:0000313" key="2">
    <source>
        <dbReference type="Proteomes" id="UP001153148"/>
    </source>
</evidence>
<protein>
    <recommendedName>
        <fullName evidence="3">LAGLIDADG homing endonuclease</fullName>
    </recommendedName>
</protein>
<gene>
    <name evidence="1" type="ORF">TPAB3V08_LOCUS11666</name>
</gene>
<name>A0ABN7PEK9_TIMPD</name>
<sequence length="120" mass="13601">MWSSVSLQKLGDVPTKTPLKSLAGYGLVLRLLYEMYPHLRGGRGGNHFEKFIIPDRDSILNLLVIDSLVYYESSALDLTATEADKEIFDGICWMIRFGQGNGPIDIKNMYKNDKSRCKLQ</sequence>
<reference evidence="1" key="1">
    <citation type="submission" date="2021-03" db="EMBL/GenBank/DDBJ databases">
        <authorList>
            <person name="Tran Van P."/>
        </authorList>
    </citation>
    <scope>NUCLEOTIDE SEQUENCE</scope>
</reference>
<accession>A0ABN7PEK9</accession>
<keyword evidence="2" id="KW-1185">Reference proteome</keyword>
<dbReference type="Proteomes" id="UP001153148">
    <property type="component" value="Unassembled WGS sequence"/>
</dbReference>
<evidence type="ECO:0008006" key="3">
    <source>
        <dbReference type="Google" id="ProtNLM"/>
    </source>
</evidence>
<proteinExistence type="predicted"/>
<organism evidence="1 2">
    <name type="scientific">Timema podura</name>
    <name type="common">Walking stick</name>
    <dbReference type="NCBI Taxonomy" id="61482"/>
    <lineage>
        <taxon>Eukaryota</taxon>
        <taxon>Metazoa</taxon>
        <taxon>Ecdysozoa</taxon>
        <taxon>Arthropoda</taxon>
        <taxon>Hexapoda</taxon>
        <taxon>Insecta</taxon>
        <taxon>Pterygota</taxon>
        <taxon>Neoptera</taxon>
        <taxon>Polyneoptera</taxon>
        <taxon>Phasmatodea</taxon>
        <taxon>Timematodea</taxon>
        <taxon>Timematoidea</taxon>
        <taxon>Timematidae</taxon>
        <taxon>Timema</taxon>
    </lineage>
</organism>
<dbReference type="EMBL" id="CAJPIN010036374">
    <property type="protein sequence ID" value="CAG2064721.1"/>
    <property type="molecule type" value="Genomic_DNA"/>
</dbReference>